<evidence type="ECO:0000256" key="5">
    <source>
        <dbReference type="ARBA" id="ARBA00022771"/>
    </source>
</evidence>
<dbReference type="SMART" id="SM00647">
    <property type="entry name" value="IBR"/>
    <property type="match status" value="2"/>
</dbReference>
<dbReference type="PROSITE" id="PS51873">
    <property type="entry name" value="TRIAD"/>
    <property type="match status" value="1"/>
</dbReference>
<dbReference type="AlphaFoldDB" id="A0A9P4NYB3"/>
<comment type="caution">
    <text evidence="11">The sequence shown here is derived from an EMBL/GenBank/DDBJ whole genome shotgun (WGS) entry which is preliminary data.</text>
</comment>
<keyword evidence="3" id="KW-0479">Metal-binding</keyword>
<keyword evidence="6" id="KW-0833">Ubl conjugation pathway</keyword>
<evidence type="ECO:0000259" key="10">
    <source>
        <dbReference type="PROSITE" id="PS51873"/>
    </source>
</evidence>
<dbReference type="OrthoDB" id="10009520at2759"/>
<feature type="compositionally biased region" description="Basic residues" evidence="9">
    <location>
        <begin position="21"/>
        <end position="30"/>
    </location>
</feature>
<dbReference type="Proteomes" id="UP000800235">
    <property type="component" value="Unassembled WGS sequence"/>
</dbReference>
<dbReference type="CDD" id="cd20353">
    <property type="entry name" value="Rcat_RBR_RNF216"/>
    <property type="match status" value="1"/>
</dbReference>
<name>A0A9P4NYB3_9PEZI</name>
<accession>A0A9P4NYB3</accession>
<keyword evidence="5" id="KW-0863">Zinc-finger</keyword>
<reference evidence="11" key="1">
    <citation type="journal article" date="2020" name="Stud. Mycol.">
        <title>101 Dothideomycetes genomes: a test case for predicting lifestyles and emergence of pathogens.</title>
        <authorList>
            <person name="Haridas S."/>
            <person name="Albert R."/>
            <person name="Binder M."/>
            <person name="Bloem J."/>
            <person name="Labutti K."/>
            <person name="Salamov A."/>
            <person name="Andreopoulos B."/>
            <person name="Baker S."/>
            <person name="Barry K."/>
            <person name="Bills G."/>
            <person name="Bluhm B."/>
            <person name="Cannon C."/>
            <person name="Castanera R."/>
            <person name="Culley D."/>
            <person name="Daum C."/>
            <person name="Ezra D."/>
            <person name="Gonzalez J."/>
            <person name="Henrissat B."/>
            <person name="Kuo A."/>
            <person name="Liang C."/>
            <person name="Lipzen A."/>
            <person name="Lutzoni F."/>
            <person name="Magnuson J."/>
            <person name="Mondo S."/>
            <person name="Nolan M."/>
            <person name="Ohm R."/>
            <person name="Pangilinan J."/>
            <person name="Park H.-J."/>
            <person name="Ramirez L."/>
            <person name="Alfaro M."/>
            <person name="Sun H."/>
            <person name="Tritt A."/>
            <person name="Yoshinaga Y."/>
            <person name="Zwiers L.-H."/>
            <person name="Turgeon B."/>
            <person name="Goodwin S."/>
            <person name="Spatafora J."/>
            <person name="Crous P."/>
            <person name="Grigoriev I."/>
        </authorList>
    </citation>
    <scope>NUCLEOTIDE SEQUENCE</scope>
    <source>
        <strain evidence="11">CBS 130266</strain>
    </source>
</reference>
<dbReference type="InterPro" id="IPR002867">
    <property type="entry name" value="IBR_dom"/>
</dbReference>
<dbReference type="InterPro" id="IPR044066">
    <property type="entry name" value="TRIAD_supradom"/>
</dbReference>
<evidence type="ECO:0000256" key="7">
    <source>
        <dbReference type="ARBA" id="ARBA00022833"/>
    </source>
</evidence>
<dbReference type="InterPro" id="IPR051628">
    <property type="entry name" value="LUBAC_E3_Ligases"/>
</dbReference>
<feature type="region of interest" description="Disordered" evidence="9">
    <location>
        <begin position="278"/>
        <end position="307"/>
    </location>
</feature>
<feature type="region of interest" description="Disordered" evidence="9">
    <location>
        <begin position="62"/>
        <end position="81"/>
    </location>
</feature>
<proteinExistence type="predicted"/>
<protein>
    <recommendedName>
        <fullName evidence="10">RING-type domain-containing protein</fullName>
    </recommendedName>
</protein>
<gene>
    <name evidence="11" type="ORF">EJ08DRAFT_657609</name>
</gene>
<feature type="compositionally biased region" description="Basic and acidic residues" evidence="9">
    <location>
        <begin position="702"/>
        <end position="749"/>
    </location>
</feature>
<dbReference type="PANTHER" id="PTHR22770">
    <property type="entry name" value="UBIQUITIN CONJUGATING ENZYME 7 INTERACTING PROTEIN-RELATED"/>
    <property type="match status" value="1"/>
</dbReference>
<keyword evidence="8" id="KW-0175">Coiled coil</keyword>
<feature type="compositionally biased region" description="Low complexity" evidence="9">
    <location>
        <begin position="754"/>
        <end position="774"/>
    </location>
</feature>
<sequence>MVPPEIISLLSDSEEDVPNRQKQHGVPKRLSKVDAKQPAQKSHIMTERTRPAGSARITLSTRDVDAESGPSNQAAFSPATPPRSLTVEQAIAKIKTLLPGIRHGFVVQTINQQARAQFVGGQQVLVNLDALITMLLDSGYPTDTSSSPTLKRRHEEIDSPGHSKWTSSEREPPTAEYTTEARKALFKAFPSTARPHVAETLKRNHFLFPAYKELEHEQYTHQKFKERNAKGLLPADEFSEDEDLRNFKPTLTFLDEAQNRPPWKITNLTKDELQAAMDNHRRQEKERKEREQQHRNAEAKKTAAKQKAKQAPPVTCDVCFENRPADRMGHCNNRERHTYCYYCIKTHAIDAISSNKEKVPCMETDCKDFYPNKLIKAVVDSKLYQRMERMQQDAELKDIEGIVECPFCHFKCFLESGVELKCESCSKKSCTICKKEYHWPAKNCTDAAKAKNDGGKANIRHLVEEAMSKALMRECHNCGMMLVKEGGCNHLHCQCSASMCYSCRAPNVEKHRHYGQGGCMLFSNTTEETEKEVKAAEEEAKRKIKKDHPEVTDEDLKIAMSNRVKQDDNHRKQRDHAEARGMLWHPGMPIEGGDEEMGFGGPMGGRGRFGGPMMGGPMMGGPMMGMGGPPAFGRNPFGMGGMGMPPPQVRPQELFGMAGQMGRPPRNPLHGRDFFDAVDDMRMPMPPPMPNFPGGLGGNPFDRPHGNARAADRDRLAAAAEDRRRQERRREEEDRARQEQRENDNDLLARRRQQQQARARQAQPVARQAQPGQANNPFDARPQQQQHHPAAENGWEPQRFIGPQGGNARVAPKGGIEEQKRRKK</sequence>
<evidence type="ECO:0000313" key="12">
    <source>
        <dbReference type="Proteomes" id="UP000800235"/>
    </source>
</evidence>
<evidence type="ECO:0000256" key="1">
    <source>
        <dbReference type="ARBA" id="ARBA00004906"/>
    </source>
</evidence>
<dbReference type="Pfam" id="PF26200">
    <property type="entry name" value="Rcat_RNF216"/>
    <property type="match status" value="1"/>
</dbReference>
<feature type="compositionally biased region" description="Basic and acidic residues" evidence="9">
    <location>
        <begin position="815"/>
        <end position="824"/>
    </location>
</feature>
<feature type="domain" description="RING-type" evidence="10">
    <location>
        <begin position="312"/>
        <end position="524"/>
    </location>
</feature>
<evidence type="ECO:0000256" key="4">
    <source>
        <dbReference type="ARBA" id="ARBA00022737"/>
    </source>
</evidence>
<evidence type="ECO:0000256" key="3">
    <source>
        <dbReference type="ARBA" id="ARBA00022723"/>
    </source>
</evidence>
<evidence type="ECO:0000256" key="9">
    <source>
        <dbReference type="SAM" id="MobiDB-lite"/>
    </source>
</evidence>
<dbReference type="EMBL" id="MU007018">
    <property type="protein sequence ID" value="KAF2433902.1"/>
    <property type="molecule type" value="Genomic_DNA"/>
</dbReference>
<feature type="region of interest" description="Disordered" evidence="9">
    <location>
        <begin position="10"/>
        <end position="54"/>
    </location>
</feature>
<evidence type="ECO:0000313" key="11">
    <source>
        <dbReference type="EMBL" id="KAF2433902.1"/>
    </source>
</evidence>
<keyword evidence="12" id="KW-1185">Reference proteome</keyword>
<feature type="compositionally biased region" description="Basic and acidic residues" evidence="9">
    <location>
        <begin position="153"/>
        <end position="177"/>
    </location>
</feature>
<dbReference type="Gene3D" id="1.20.120.1750">
    <property type="match status" value="1"/>
</dbReference>
<dbReference type="GO" id="GO:0016740">
    <property type="term" value="F:transferase activity"/>
    <property type="evidence" value="ECO:0007669"/>
    <property type="project" value="UniProtKB-KW"/>
</dbReference>
<comment type="pathway">
    <text evidence="1">Protein modification; protein ubiquitination.</text>
</comment>
<dbReference type="InterPro" id="IPR047546">
    <property type="entry name" value="Rcat_RBR_RNF216"/>
</dbReference>
<keyword evidence="7" id="KW-0862">Zinc</keyword>
<keyword evidence="4" id="KW-0677">Repeat</keyword>
<evidence type="ECO:0000256" key="6">
    <source>
        <dbReference type="ARBA" id="ARBA00022786"/>
    </source>
</evidence>
<feature type="region of interest" description="Disordered" evidence="9">
    <location>
        <begin position="142"/>
        <end position="177"/>
    </location>
</feature>
<feature type="compositionally biased region" description="Basic and acidic residues" evidence="9">
    <location>
        <begin position="278"/>
        <end position="301"/>
    </location>
</feature>
<dbReference type="GO" id="GO:0008270">
    <property type="term" value="F:zinc ion binding"/>
    <property type="evidence" value="ECO:0007669"/>
    <property type="project" value="UniProtKB-KW"/>
</dbReference>
<dbReference type="PANTHER" id="PTHR22770:SF47">
    <property type="entry name" value="E3 UBIQUITIN-PROTEIN LIGASE RNF216"/>
    <property type="match status" value="1"/>
</dbReference>
<organism evidence="11 12">
    <name type="scientific">Tothia fuscella</name>
    <dbReference type="NCBI Taxonomy" id="1048955"/>
    <lineage>
        <taxon>Eukaryota</taxon>
        <taxon>Fungi</taxon>
        <taxon>Dikarya</taxon>
        <taxon>Ascomycota</taxon>
        <taxon>Pezizomycotina</taxon>
        <taxon>Dothideomycetes</taxon>
        <taxon>Pleosporomycetidae</taxon>
        <taxon>Venturiales</taxon>
        <taxon>Cylindrosympodiaceae</taxon>
        <taxon>Tothia</taxon>
    </lineage>
</organism>
<dbReference type="SUPFAM" id="SSF57850">
    <property type="entry name" value="RING/U-box"/>
    <property type="match status" value="2"/>
</dbReference>
<keyword evidence="2" id="KW-0808">Transferase</keyword>
<feature type="coiled-coil region" evidence="8">
    <location>
        <begin position="519"/>
        <end position="546"/>
    </location>
</feature>
<evidence type="ECO:0000256" key="8">
    <source>
        <dbReference type="SAM" id="Coils"/>
    </source>
</evidence>
<evidence type="ECO:0000256" key="2">
    <source>
        <dbReference type="ARBA" id="ARBA00022679"/>
    </source>
</evidence>
<feature type="region of interest" description="Disordered" evidence="9">
    <location>
        <begin position="681"/>
        <end position="824"/>
    </location>
</feature>